<dbReference type="PANTHER" id="PTHR40202">
    <property type="match status" value="1"/>
</dbReference>
<reference evidence="2 3" key="1">
    <citation type="submission" date="2019-02" db="EMBL/GenBank/DDBJ databases">
        <title>Deep-cultivation of Planctomycetes and their phenomic and genomic characterization uncovers novel biology.</title>
        <authorList>
            <person name="Wiegand S."/>
            <person name="Jogler M."/>
            <person name="Boedeker C."/>
            <person name="Pinto D."/>
            <person name="Vollmers J."/>
            <person name="Rivas-Marin E."/>
            <person name="Kohn T."/>
            <person name="Peeters S.H."/>
            <person name="Heuer A."/>
            <person name="Rast P."/>
            <person name="Oberbeckmann S."/>
            <person name="Bunk B."/>
            <person name="Jeske O."/>
            <person name="Meyerdierks A."/>
            <person name="Storesund J.E."/>
            <person name="Kallscheuer N."/>
            <person name="Luecker S."/>
            <person name="Lage O.M."/>
            <person name="Pohl T."/>
            <person name="Merkel B.J."/>
            <person name="Hornburger P."/>
            <person name="Mueller R.-W."/>
            <person name="Bruemmer F."/>
            <person name="Labrenz M."/>
            <person name="Spormann A.M."/>
            <person name="Op den Camp H."/>
            <person name="Overmann J."/>
            <person name="Amann R."/>
            <person name="Jetten M.S.M."/>
            <person name="Mascher T."/>
            <person name="Medema M.H."/>
            <person name="Devos D.P."/>
            <person name="Kaster A.-K."/>
            <person name="Ovreas L."/>
            <person name="Rohde M."/>
            <person name="Galperin M.Y."/>
            <person name="Jogler C."/>
        </authorList>
    </citation>
    <scope>NUCLEOTIDE SEQUENCE [LARGE SCALE GENOMIC DNA]</scope>
    <source>
        <strain evidence="2 3">Mal48</strain>
    </source>
</reference>
<dbReference type="Gene3D" id="1.10.3210.10">
    <property type="entry name" value="Hypothetical protein af1432"/>
    <property type="match status" value="1"/>
</dbReference>
<protein>
    <submittedName>
        <fullName evidence="2">HD domain protein</fullName>
    </submittedName>
</protein>
<feature type="domain" description="HD" evidence="1">
    <location>
        <begin position="30"/>
        <end position="92"/>
    </location>
</feature>
<name>A0A517QLG4_9PLAN</name>
<evidence type="ECO:0000259" key="1">
    <source>
        <dbReference type="Pfam" id="PF01966"/>
    </source>
</evidence>
<dbReference type="Proteomes" id="UP000315724">
    <property type="component" value="Chromosome"/>
</dbReference>
<accession>A0A517QLG4</accession>
<dbReference type="InterPro" id="IPR003607">
    <property type="entry name" value="HD/PDEase_dom"/>
</dbReference>
<dbReference type="CDD" id="cd00077">
    <property type="entry name" value="HDc"/>
    <property type="match status" value="1"/>
</dbReference>
<dbReference type="OrthoDB" id="823268at2"/>
<dbReference type="KEGG" id="tpol:Mal48_16950"/>
<dbReference type="EMBL" id="CP036267">
    <property type="protein sequence ID" value="QDT32449.1"/>
    <property type="molecule type" value="Genomic_DNA"/>
</dbReference>
<dbReference type="RefSeq" id="WP_145197712.1">
    <property type="nucleotide sequence ID" value="NZ_CP036267.1"/>
</dbReference>
<dbReference type="InterPro" id="IPR006674">
    <property type="entry name" value="HD_domain"/>
</dbReference>
<evidence type="ECO:0000313" key="3">
    <source>
        <dbReference type="Proteomes" id="UP000315724"/>
    </source>
</evidence>
<evidence type="ECO:0000313" key="2">
    <source>
        <dbReference type="EMBL" id="QDT32449.1"/>
    </source>
</evidence>
<organism evidence="2 3">
    <name type="scientific">Thalassoglobus polymorphus</name>
    <dbReference type="NCBI Taxonomy" id="2527994"/>
    <lineage>
        <taxon>Bacteria</taxon>
        <taxon>Pseudomonadati</taxon>
        <taxon>Planctomycetota</taxon>
        <taxon>Planctomycetia</taxon>
        <taxon>Planctomycetales</taxon>
        <taxon>Planctomycetaceae</taxon>
        <taxon>Thalassoglobus</taxon>
    </lineage>
</organism>
<dbReference type="InterPro" id="IPR052567">
    <property type="entry name" value="OP_Dioxygenase"/>
</dbReference>
<proteinExistence type="predicted"/>
<dbReference type="SUPFAM" id="SSF109604">
    <property type="entry name" value="HD-domain/PDEase-like"/>
    <property type="match status" value="1"/>
</dbReference>
<dbReference type="Pfam" id="PF01966">
    <property type="entry name" value="HD"/>
    <property type="match status" value="1"/>
</dbReference>
<sequence>MATPTTHKLLELFEKHGNSQYGGEDVTQLDHALQAATLAEKEGASPELIVAALLHDVGHLLHNLPENAPDQGIDDHHESLGYRFACQLFPESVTEPIRMHVVAKRYLCAVEPDYFSTLSQPSVVSLELQGGPMNEREVSEFERKPFAHDAVRLRRWDDTAKDPALKTPPLSHFEKYLSEVALKGSEE</sequence>
<dbReference type="InterPro" id="IPR017670">
    <property type="entry name" value="Phosphonate_degrad-assoc"/>
</dbReference>
<keyword evidence="3" id="KW-1185">Reference proteome</keyword>
<dbReference type="NCBIfam" id="TIGR03276">
    <property type="entry name" value="Phn-HD"/>
    <property type="match status" value="1"/>
</dbReference>
<dbReference type="AlphaFoldDB" id="A0A517QLG4"/>
<gene>
    <name evidence="2" type="ORF">Mal48_16950</name>
</gene>
<dbReference type="PANTHER" id="PTHR40202:SF1">
    <property type="entry name" value="HD DOMAIN-CONTAINING PROTEIN"/>
    <property type="match status" value="1"/>
</dbReference>